<dbReference type="Proteomes" id="UP000298663">
    <property type="component" value="Unassembled WGS sequence"/>
</dbReference>
<accession>A0A4V5ZXP0</accession>
<sequence>MYRAELERASMTPSIVSRGKSVSSISPIHSCQASLNERPLCYVGDLGNGDKREFSVDEGSILLIRHKGKFFALGSKCAHCGDPLVNGLLIHGKIRCAKLGTAYNIKTGYLDDFPGLDNIQTHTVLVRNDTVFLVTTREKLISERVVPVMTKCRNFVNDPVVIIGAGVSALTCAETLRQEGFRDRIVMITREGVLPYDRTQLSKTVEIDQERLLLRPREFFENYDIEIMLNTRVKSLSTEEKVVFLEDGATVQYSHIVLAMGSVPSKLNVKGSDLEGIKYLRTMDDAADLYGCMKKRHISILGSNLLGLELAATMGSQSRSVSLFGKSALPLTMLPNQVGQAVREFAQVESLFLRQNSLVKAIEGFDKVGHMVLKDGLCAVAHIVVPAIGVRPCTSLLLGSSISTNSHGFVVVDSQMKTSARNVLAIGDLTSFPLSAFNGNMVNCGHWYSAQFQGRKAAMTIVQKEWSTPLVPFFWTSFLNRVLTFAGDLSCSTDERIIRGSLKDNNFVCYCIKNDEVMAVVNCGTKNVAVQFMEMTQNKIKIKKLDVVKNESDNWMTYAPTRSQFE</sequence>
<evidence type="ECO:0000259" key="10">
    <source>
        <dbReference type="PROSITE" id="PS51296"/>
    </source>
</evidence>
<dbReference type="InterPro" id="IPR016156">
    <property type="entry name" value="FAD/NAD-linked_Rdtase_dimer_sf"/>
</dbReference>
<proteinExistence type="inferred from homology"/>
<dbReference type="EMBL" id="AZBU02000011">
    <property type="protein sequence ID" value="TKR60525.1"/>
    <property type="molecule type" value="Genomic_DNA"/>
</dbReference>
<evidence type="ECO:0000256" key="3">
    <source>
        <dbReference type="ARBA" id="ARBA00022630"/>
    </source>
</evidence>
<dbReference type="PANTHER" id="PTHR43557">
    <property type="entry name" value="APOPTOSIS-INDUCING FACTOR 1"/>
    <property type="match status" value="1"/>
</dbReference>
<evidence type="ECO:0000256" key="7">
    <source>
        <dbReference type="ARBA" id="ARBA00023002"/>
    </source>
</evidence>
<dbReference type="InterPro" id="IPR050446">
    <property type="entry name" value="FAD-oxidoreductase/Apoptosis"/>
</dbReference>
<keyword evidence="3" id="KW-0285">Flavoprotein</keyword>
<evidence type="ECO:0000256" key="9">
    <source>
        <dbReference type="ARBA" id="ARBA00023014"/>
    </source>
</evidence>
<dbReference type="SUPFAM" id="SSF50022">
    <property type="entry name" value="ISP domain"/>
    <property type="match status" value="1"/>
</dbReference>
<evidence type="ECO:0000256" key="8">
    <source>
        <dbReference type="ARBA" id="ARBA00023004"/>
    </source>
</evidence>
<dbReference type="GO" id="GO:0051537">
    <property type="term" value="F:2 iron, 2 sulfur cluster binding"/>
    <property type="evidence" value="ECO:0007669"/>
    <property type="project" value="UniProtKB-KW"/>
</dbReference>
<dbReference type="InterPro" id="IPR036922">
    <property type="entry name" value="Rieske_2Fe-2S_sf"/>
</dbReference>
<reference evidence="11 12" key="2">
    <citation type="journal article" date="2019" name="G3 (Bethesda)">
        <title>Hybrid Assembly of the Genome of the Entomopathogenic Nematode Steinernema carpocapsae Identifies the X-Chromosome.</title>
        <authorList>
            <person name="Serra L."/>
            <person name="Macchietto M."/>
            <person name="Macias-Munoz A."/>
            <person name="McGill C.J."/>
            <person name="Rodriguez I.M."/>
            <person name="Rodriguez B."/>
            <person name="Murad R."/>
            <person name="Mortazavi A."/>
        </authorList>
    </citation>
    <scope>NUCLEOTIDE SEQUENCE [LARGE SCALE GENOMIC DNA]</scope>
    <source>
        <strain evidence="11 12">ALL</strain>
    </source>
</reference>
<feature type="domain" description="Rieske" evidence="10">
    <location>
        <begin position="38"/>
        <end position="133"/>
    </location>
</feature>
<evidence type="ECO:0000256" key="1">
    <source>
        <dbReference type="ARBA" id="ARBA00001974"/>
    </source>
</evidence>
<dbReference type="PRINTS" id="PR00368">
    <property type="entry name" value="FADPNR"/>
</dbReference>
<comment type="cofactor">
    <cofactor evidence="1">
        <name>FAD</name>
        <dbReference type="ChEBI" id="CHEBI:57692"/>
    </cofactor>
</comment>
<dbReference type="GO" id="GO:0005737">
    <property type="term" value="C:cytoplasm"/>
    <property type="evidence" value="ECO:0007669"/>
    <property type="project" value="TreeGrafter"/>
</dbReference>
<evidence type="ECO:0000256" key="2">
    <source>
        <dbReference type="ARBA" id="ARBA00006442"/>
    </source>
</evidence>
<gene>
    <name evidence="11" type="ORF">L596_027760</name>
</gene>
<name>A0A4V5ZXP0_STECR</name>
<reference evidence="11 12" key="1">
    <citation type="journal article" date="2015" name="Genome Biol.">
        <title>Comparative genomics of Steinernema reveals deeply conserved gene regulatory networks.</title>
        <authorList>
            <person name="Dillman A.R."/>
            <person name="Macchietto M."/>
            <person name="Porter C.F."/>
            <person name="Rogers A."/>
            <person name="Williams B."/>
            <person name="Antoshechkin I."/>
            <person name="Lee M.M."/>
            <person name="Goodwin Z."/>
            <person name="Lu X."/>
            <person name="Lewis E.E."/>
            <person name="Goodrich-Blair H."/>
            <person name="Stock S.P."/>
            <person name="Adams B.J."/>
            <person name="Sternberg P.W."/>
            <person name="Mortazavi A."/>
        </authorList>
    </citation>
    <scope>NUCLEOTIDE SEQUENCE [LARGE SCALE GENOMIC DNA]</scope>
    <source>
        <strain evidence="11 12">ALL</strain>
    </source>
</reference>
<dbReference type="SUPFAM" id="SSF55424">
    <property type="entry name" value="FAD/NAD-linked reductases, dimerisation (C-terminal) domain"/>
    <property type="match status" value="1"/>
</dbReference>
<evidence type="ECO:0000256" key="6">
    <source>
        <dbReference type="ARBA" id="ARBA00022827"/>
    </source>
</evidence>
<keyword evidence="4" id="KW-0001">2Fe-2S</keyword>
<evidence type="ECO:0000313" key="11">
    <source>
        <dbReference type="EMBL" id="TKR60525.1"/>
    </source>
</evidence>
<dbReference type="OrthoDB" id="5840486at2759"/>
<dbReference type="Gene3D" id="2.102.10.10">
    <property type="entry name" value="Rieske [2Fe-2S] iron-sulphur domain"/>
    <property type="match status" value="1"/>
</dbReference>
<dbReference type="PANTHER" id="PTHR43557:SF2">
    <property type="entry name" value="RIESKE DOMAIN-CONTAINING PROTEIN-RELATED"/>
    <property type="match status" value="1"/>
</dbReference>
<organism evidence="11 12">
    <name type="scientific">Steinernema carpocapsae</name>
    <name type="common">Entomopathogenic nematode</name>
    <dbReference type="NCBI Taxonomy" id="34508"/>
    <lineage>
        <taxon>Eukaryota</taxon>
        <taxon>Metazoa</taxon>
        <taxon>Ecdysozoa</taxon>
        <taxon>Nematoda</taxon>
        <taxon>Chromadorea</taxon>
        <taxon>Rhabditida</taxon>
        <taxon>Tylenchina</taxon>
        <taxon>Panagrolaimomorpha</taxon>
        <taxon>Strongyloidoidea</taxon>
        <taxon>Steinernematidae</taxon>
        <taxon>Steinernema</taxon>
    </lineage>
</organism>
<keyword evidence="7" id="KW-0560">Oxidoreductase</keyword>
<dbReference type="Pfam" id="PF07992">
    <property type="entry name" value="Pyr_redox_2"/>
    <property type="match status" value="1"/>
</dbReference>
<dbReference type="InterPro" id="IPR017941">
    <property type="entry name" value="Rieske_2Fe-2S"/>
</dbReference>
<dbReference type="Gene3D" id="3.30.390.30">
    <property type="match status" value="1"/>
</dbReference>
<comment type="caution">
    <text evidence="11">The sequence shown here is derived from an EMBL/GenBank/DDBJ whole genome shotgun (WGS) entry which is preliminary data.</text>
</comment>
<evidence type="ECO:0000313" key="12">
    <source>
        <dbReference type="Proteomes" id="UP000298663"/>
    </source>
</evidence>
<dbReference type="PROSITE" id="PS51296">
    <property type="entry name" value="RIESKE"/>
    <property type="match status" value="1"/>
</dbReference>
<dbReference type="GO" id="GO:0046872">
    <property type="term" value="F:metal ion binding"/>
    <property type="evidence" value="ECO:0007669"/>
    <property type="project" value="UniProtKB-KW"/>
</dbReference>
<dbReference type="InterPro" id="IPR023753">
    <property type="entry name" value="FAD/NAD-binding_dom"/>
</dbReference>
<keyword evidence="6" id="KW-0274">FAD</keyword>
<dbReference type="SUPFAM" id="SSF51905">
    <property type="entry name" value="FAD/NAD(P)-binding domain"/>
    <property type="match status" value="2"/>
</dbReference>
<dbReference type="STRING" id="34508.A0A4V5ZXP0"/>
<dbReference type="PRINTS" id="PR00469">
    <property type="entry name" value="PNDRDTASEII"/>
</dbReference>
<evidence type="ECO:0000256" key="5">
    <source>
        <dbReference type="ARBA" id="ARBA00022723"/>
    </source>
</evidence>
<keyword evidence="8" id="KW-0408">Iron</keyword>
<protein>
    <recommendedName>
        <fullName evidence="10">Rieske domain-containing protein</fullName>
    </recommendedName>
</protein>
<keyword evidence="5" id="KW-0479">Metal-binding</keyword>
<evidence type="ECO:0000256" key="4">
    <source>
        <dbReference type="ARBA" id="ARBA00022714"/>
    </source>
</evidence>
<dbReference type="InterPro" id="IPR036188">
    <property type="entry name" value="FAD/NAD-bd_sf"/>
</dbReference>
<keyword evidence="12" id="KW-1185">Reference proteome</keyword>
<dbReference type="Pfam" id="PF00355">
    <property type="entry name" value="Rieske"/>
    <property type="match status" value="1"/>
</dbReference>
<comment type="similarity">
    <text evidence="2">Belongs to the FAD-dependent oxidoreductase family.</text>
</comment>
<dbReference type="Gene3D" id="3.50.50.60">
    <property type="entry name" value="FAD/NAD(P)-binding domain"/>
    <property type="match status" value="2"/>
</dbReference>
<dbReference type="AlphaFoldDB" id="A0A4V5ZXP0"/>
<dbReference type="GO" id="GO:0016651">
    <property type="term" value="F:oxidoreductase activity, acting on NAD(P)H"/>
    <property type="evidence" value="ECO:0007669"/>
    <property type="project" value="TreeGrafter"/>
</dbReference>
<keyword evidence="9" id="KW-0411">Iron-sulfur</keyword>